<evidence type="ECO:0000256" key="15">
    <source>
        <dbReference type="PIRSR" id="PIRSR000168-2"/>
    </source>
</evidence>
<keyword evidence="7 13" id="KW-0274">FAD</keyword>
<evidence type="ECO:0000313" key="22">
    <source>
        <dbReference type="Proteomes" id="UP000242525"/>
    </source>
</evidence>
<dbReference type="InterPro" id="IPR012258">
    <property type="entry name" value="Acyl-CoA_oxidase"/>
</dbReference>
<evidence type="ECO:0000256" key="3">
    <source>
        <dbReference type="ARBA" id="ARBA00004275"/>
    </source>
</evidence>
<evidence type="ECO:0000256" key="1">
    <source>
        <dbReference type="ARBA" id="ARBA00001201"/>
    </source>
</evidence>
<keyword evidence="22" id="KW-1185">Reference proteome</keyword>
<feature type="binding site" evidence="15">
    <location>
        <position position="212"/>
    </location>
    <ligand>
        <name>FAD</name>
        <dbReference type="ChEBI" id="CHEBI:57692"/>
    </ligand>
</feature>
<dbReference type="Pfam" id="PF02770">
    <property type="entry name" value="Acyl-CoA_dh_M"/>
    <property type="match status" value="1"/>
</dbReference>
<evidence type="ECO:0000256" key="13">
    <source>
        <dbReference type="PIRNR" id="PIRNR000168"/>
    </source>
</evidence>
<reference evidence="20 22" key="1">
    <citation type="submission" date="2014-03" db="EMBL/GenBank/DDBJ databases">
        <authorList>
            <person name="Casaregola S."/>
        </authorList>
    </citation>
    <scope>NUCLEOTIDE SEQUENCE [LARGE SCALE GENOMIC DNA]</scope>
    <source>
        <strain evidence="20 22">CLIB 918</strain>
    </source>
</reference>
<dbReference type="EMBL" id="QQZK01000030">
    <property type="protein sequence ID" value="KAF5102365.1"/>
    <property type="molecule type" value="Genomic_DNA"/>
</dbReference>
<accession>A0A0J9XHF1</accession>
<dbReference type="GO" id="GO:0005504">
    <property type="term" value="F:fatty acid binding"/>
    <property type="evidence" value="ECO:0007669"/>
    <property type="project" value="TreeGrafter"/>
</dbReference>
<keyword evidence="8" id="KW-0276">Fatty acid metabolism</keyword>
<evidence type="ECO:0000259" key="18">
    <source>
        <dbReference type="Pfam" id="PF14749"/>
    </source>
</evidence>
<dbReference type="SUPFAM" id="SSF47203">
    <property type="entry name" value="Acyl-CoA dehydrogenase C-terminal domain-like"/>
    <property type="match status" value="2"/>
</dbReference>
<dbReference type="FunFam" id="1.10.540.10:FF:000018">
    <property type="entry name" value="Acyl-coenzyme A oxidase"/>
    <property type="match status" value="1"/>
</dbReference>
<reference evidence="21" key="2">
    <citation type="journal article" date="2020" name="Front. Microbiol.">
        <title>Phenotypic and Genetic Characterization of the Cheese Ripening Yeast Geotrichum candidum.</title>
        <authorList>
            <person name="Perkins V."/>
            <person name="Vignola S."/>
            <person name="Lessard M.H."/>
            <person name="Plante P.L."/>
            <person name="Corbeil J."/>
            <person name="Dugat-Bony E."/>
            <person name="Frenette M."/>
            <person name="Labrie S."/>
        </authorList>
    </citation>
    <scope>NUCLEOTIDE SEQUENCE</scope>
    <source>
        <strain evidence="21">LMA-70</strain>
    </source>
</reference>
<feature type="domain" description="Acyl-CoA oxidase/dehydrogenase middle" evidence="17">
    <location>
        <begin position="169"/>
        <end position="279"/>
    </location>
</feature>
<sequence length="713" mass="79449">MASRINHLANTLANNNASNVIIDGKEYNTATEPKLLFQQERSKASFNVRDLTYYLDGGKEATEKMEKIMESIERDPLFNNDNFYDLNKEQLREQTMARVAALNNHIDGENETILTSRFALTGLADPNTITRCGVHFGLFVSSIRGSGTPEQLQYWFSKGAGRLKKFFGCFAMTELGHGSNVAGLETTATWDEATDEFIINTPNLGATKWWIGGAAHTATHSVCFARLIVRGKDYGVKSFVVPLRNLSDFTLKPGIAIGDIGKKMGRDGIDNGWIQYTNVRIPRQFMLMKYAKVDANGVVTEPPLAQLAYGALIGGRVSMAVDSYHFSKRFITIATRYAAARRQFGFKKGEPETRLLDYPYHQRRLMPRLAFVFAMNAASAELTEMHSAATSKLASADTSNPAELQSAIADIKELFSVSAGVKAFTTWATSEIIDQSRQACGGHGYSGYSGFGQGYNDWAVQCTWEGDNNVLTLSTGRSLIQSALAAKKGKKVGAAVDYITRAEQLKSVKLNGRDLTNPKVIVEAWEAAAASALSSATEQFEEQLKINGNNAEIAFETLSQQRFETARIHTRLYLIRSFFNRINNSQITPAGIKPILTEVAILFSLWSMELDSGLFLQSGYLSPEDTKRVTKLVDEYNSKVRSQAIPLTDAFNLSDYFINSALGNYDGDVYKHYFEKVTLRNINKFSKPPYFETVTKPYLYREDEEEVDRTQLE</sequence>
<evidence type="ECO:0000259" key="19">
    <source>
        <dbReference type="Pfam" id="PF22924"/>
    </source>
</evidence>
<keyword evidence="6 13" id="KW-0285">Flavoprotein</keyword>
<comment type="cofactor">
    <cofactor evidence="2">
        <name>FAD</name>
        <dbReference type="ChEBI" id="CHEBI:57692"/>
    </cofactor>
</comment>
<dbReference type="OrthoDB" id="538336at2759"/>
<gene>
    <name evidence="20" type="ORF">BN980_GECA14s03310g</name>
    <name evidence="21" type="ORF">DV451_001860</name>
</gene>
<dbReference type="PIRSF" id="PIRSF000168">
    <property type="entry name" value="Acyl-CoA_oxidase"/>
    <property type="match status" value="1"/>
</dbReference>
<dbReference type="AlphaFoldDB" id="A0A0J9XHF1"/>
<evidence type="ECO:0000259" key="17">
    <source>
        <dbReference type="Pfam" id="PF02770"/>
    </source>
</evidence>
<comment type="caution">
    <text evidence="20">The sequence shown here is derived from an EMBL/GenBank/DDBJ whole genome shotgun (WGS) entry which is preliminary data.</text>
</comment>
<reference evidence="21" key="3">
    <citation type="submission" date="2020-01" db="EMBL/GenBank/DDBJ databases">
        <authorList>
            <person name="Perkins V."/>
            <person name="Lessard M.-H."/>
            <person name="Dugat-Bony E."/>
            <person name="Frenette M."/>
            <person name="Labrie S."/>
        </authorList>
    </citation>
    <scope>NUCLEOTIDE SEQUENCE</scope>
    <source>
        <strain evidence="21">LMA-70</strain>
    </source>
</reference>
<dbReference type="InterPro" id="IPR002655">
    <property type="entry name" value="Acyl-CoA_oxidase_C"/>
</dbReference>
<feature type="domain" description="Acyl-coenzyme A oxidase N-terminal" evidence="18">
    <location>
        <begin position="47"/>
        <end position="157"/>
    </location>
</feature>
<evidence type="ECO:0000256" key="5">
    <source>
        <dbReference type="ARBA" id="ARBA00006288"/>
    </source>
</evidence>
<comment type="subunit">
    <text evidence="12">Heteropentamer composed of five different subunits.</text>
</comment>
<keyword evidence="10" id="KW-0443">Lipid metabolism</keyword>
<dbReference type="GO" id="GO:0033540">
    <property type="term" value="P:fatty acid beta-oxidation using acyl-CoA oxidase"/>
    <property type="evidence" value="ECO:0007669"/>
    <property type="project" value="UniProtKB-UniPathway"/>
</dbReference>
<evidence type="ECO:0000256" key="11">
    <source>
        <dbReference type="ARBA" id="ARBA00023140"/>
    </source>
</evidence>
<dbReference type="SUPFAM" id="SSF56645">
    <property type="entry name" value="Acyl-CoA dehydrogenase NM domain-like"/>
    <property type="match status" value="1"/>
</dbReference>
<dbReference type="GO" id="GO:0003997">
    <property type="term" value="F:acyl-CoA oxidase activity"/>
    <property type="evidence" value="ECO:0007669"/>
    <property type="project" value="UniProtKB-EC"/>
</dbReference>
<evidence type="ECO:0000256" key="9">
    <source>
        <dbReference type="ARBA" id="ARBA00023002"/>
    </source>
</evidence>
<keyword evidence="9" id="KW-0560">Oxidoreductase</keyword>
<dbReference type="Gene3D" id="1.20.140.10">
    <property type="entry name" value="Butyryl-CoA Dehydrogenase, subunit A, domain 3"/>
    <property type="match status" value="2"/>
</dbReference>
<feature type="binding site" evidence="15">
    <location>
        <position position="173"/>
    </location>
    <ligand>
        <name>FAD</name>
        <dbReference type="ChEBI" id="CHEBI:57692"/>
    </ligand>
</feature>
<evidence type="ECO:0000313" key="20">
    <source>
        <dbReference type="EMBL" id="CDO56355.1"/>
    </source>
</evidence>
<evidence type="ECO:0000256" key="8">
    <source>
        <dbReference type="ARBA" id="ARBA00022832"/>
    </source>
</evidence>
<dbReference type="Gene3D" id="2.40.110.10">
    <property type="entry name" value="Butyryl-CoA Dehydrogenase, subunit A, domain 2"/>
    <property type="match status" value="1"/>
</dbReference>
<dbReference type="UniPathway" id="UPA00661"/>
<evidence type="ECO:0000256" key="14">
    <source>
        <dbReference type="PIRSR" id="PIRSR000168-1"/>
    </source>
</evidence>
<dbReference type="Pfam" id="PF01756">
    <property type="entry name" value="ACOX"/>
    <property type="match status" value="1"/>
</dbReference>
<evidence type="ECO:0000256" key="12">
    <source>
        <dbReference type="ARBA" id="ARBA00063271"/>
    </source>
</evidence>
<dbReference type="PANTHER" id="PTHR10909:SF352">
    <property type="entry name" value="ACYL-COENZYME A OXIDASE-LIKE PROTEIN"/>
    <property type="match status" value="1"/>
</dbReference>
<evidence type="ECO:0000256" key="7">
    <source>
        <dbReference type="ARBA" id="ARBA00022827"/>
    </source>
</evidence>
<dbReference type="InterPro" id="IPR055060">
    <property type="entry name" value="ACOX_C_alpha1"/>
</dbReference>
<dbReference type="Proteomes" id="UP000750522">
    <property type="component" value="Unassembled WGS sequence"/>
</dbReference>
<protein>
    <recommendedName>
        <fullName evidence="13">Acyl-coenzyme A oxidase</fullName>
    </recommendedName>
</protein>
<dbReference type="FunFam" id="1.20.140.10:FF:000013">
    <property type="entry name" value="Acyl-coenzyme A oxidase"/>
    <property type="match status" value="1"/>
</dbReference>
<dbReference type="InterPro" id="IPR036250">
    <property type="entry name" value="AcylCo_DH-like_C"/>
</dbReference>
<dbReference type="InterPro" id="IPR006091">
    <property type="entry name" value="Acyl-CoA_Oxase/DH_mid-dom"/>
</dbReference>
<organism evidence="20 22">
    <name type="scientific">Geotrichum candidum</name>
    <name type="common">Oospora lactis</name>
    <name type="synonym">Dipodascus geotrichum</name>
    <dbReference type="NCBI Taxonomy" id="1173061"/>
    <lineage>
        <taxon>Eukaryota</taxon>
        <taxon>Fungi</taxon>
        <taxon>Dikarya</taxon>
        <taxon>Ascomycota</taxon>
        <taxon>Saccharomycotina</taxon>
        <taxon>Dipodascomycetes</taxon>
        <taxon>Dipodascales</taxon>
        <taxon>Dipodascaceae</taxon>
        <taxon>Geotrichum</taxon>
    </lineage>
</organism>
<dbReference type="InterPro" id="IPR037069">
    <property type="entry name" value="AcylCoA_DH/ox_N_sf"/>
</dbReference>
<evidence type="ECO:0000256" key="10">
    <source>
        <dbReference type="ARBA" id="ARBA00023098"/>
    </source>
</evidence>
<comment type="subcellular location">
    <subcellularLocation>
        <location evidence="3">Peroxisome</location>
    </subcellularLocation>
</comment>
<comment type="similarity">
    <text evidence="5 13">Belongs to the acyl-CoA oxidase family.</text>
</comment>
<dbReference type="GO" id="GO:0005777">
    <property type="term" value="C:peroxisome"/>
    <property type="evidence" value="ECO:0007669"/>
    <property type="project" value="UniProtKB-SubCell"/>
</dbReference>
<dbReference type="FunFam" id="2.40.110.10:FF:000003">
    <property type="entry name" value="Acyl-coenzyme A oxidase"/>
    <property type="match status" value="1"/>
</dbReference>
<dbReference type="InterPro" id="IPR009100">
    <property type="entry name" value="AcylCoA_DH/oxidase_NM_dom_sf"/>
</dbReference>
<comment type="pathway">
    <text evidence="4">Lipid metabolism; peroxisomal fatty acid beta-oxidation.</text>
</comment>
<dbReference type="GO" id="GO:0071949">
    <property type="term" value="F:FAD binding"/>
    <property type="evidence" value="ECO:0007669"/>
    <property type="project" value="InterPro"/>
</dbReference>
<evidence type="ECO:0000256" key="6">
    <source>
        <dbReference type="ARBA" id="ARBA00022630"/>
    </source>
</evidence>
<feature type="domain" description="Acyl-CoA oxidase C-alpha1" evidence="19">
    <location>
        <begin position="309"/>
        <end position="480"/>
    </location>
</feature>
<evidence type="ECO:0000256" key="2">
    <source>
        <dbReference type="ARBA" id="ARBA00001974"/>
    </source>
</evidence>
<proteinExistence type="inferred from homology"/>
<comment type="catalytic activity">
    <reaction evidence="1">
        <text>a 2,3-saturated acyl-CoA + O2 = a (2E)-enoyl-CoA + H2O2</text>
        <dbReference type="Rhea" id="RHEA:38959"/>
        <dbReference type="ChEBI" id="CHEBI:15379"/>
        <dbReference type="ChEBI" id="CHEBI:16240"/>
        <dbReference type="ChEBI" id="CHEBI:58856"/>
        <dbReference type="ChEBI" id="CHEBI:65111"/>
        <dbReference type="EC" id="1.3.3.6"/>
    </reaction>
</comment>
<dbReference type="FunFam" id="1.20.140.10:FF:000015">
    <property type="entry name" value="Acyl-coenzyme A oxidase"/>
    <property type="match status" value="1"/>
</dbReference>
<dbReference type="EMBL" id="CCBN010000014">
    <property type="protein sequence ID" value="CDO56355.1"/>
    <property type="molecule type" value="Genomic_DNA"/>
</dbReference>
<dbReference type="Pfam" id="PF22924">
    <property type="entry name" value="ACOX_C_alpha1"/>
    <property type="match status" value="1"/>
</dbReference>
<dbReference type="Pfam" id="PF14749">
    <property type="entry name" value="Acyl-CoA_ox_N"/>
    <property type="match status" value="1"/>
</dbReference>
<keyword evidence="11" id="KW-0576">Peroxisome</keyword>
<evidence type="ECO:0000313" key="21">
    <source>
        <dbReference type="EMBL" id="KAF5102365.1"/>
    </source>
</evidence>
<dbReference type="Gene3D" id="1.10.540.10">
    <property type="entry name" value="Acyl-CoA dehydrogenase/oxidase, N-terminal domain"/>
    <property type="match status" value="1"/>
</dbReference>
<feature type="domain" description="Acyl-CoA oxidase C-terminal" evidence="16">
    <location>
        <begin position="517"/>
        <end position="699"/>
    </location>
</feature>
<evidence type="ECO:0000256" key="4">
    <source>
        <dbReference type="ARBA" id="ARBA00004846"/>
    </source>
</evidence>
<dbReference type="InterPro" id="IPR029320">
    <property type="entry name" value="Acyl-CoA_ox_N"/>
</dbReference>
<evidence type="ECO:0000259" key="16">
    <source>
        <dbReference type="Pfam" id="PF01756"/>
    </source>
</evidence>
<dbReference type="PANTHER" id="PTHR10909">
    <property type="entry name" value="ELECTRON TRANSPORT OXIDOREDUCTASE"/>
    <property type="match status" value="1"/>
</dbReference>
<dbReference type="GO" id="GO:0055088">
    <property type="term" value="P:lipid homeostasis"/>
    <property type="evidence" value="ECO:0007669"/>
    <property type="project" value="TreeGrafter"/>
</dbReference>
<dbReference type="InterPro" id="IPR046373">
    <property type="entry name" value="Acyl-CoA_Oxase/DH_mid-dom_sf"/>
</dbReference>
<name>A0A0J9XHF1_GEOCN</name>
<dbReference type="Proteomes" id="UP000242525">
    <property type="component" value="Unassembled WGS sequence"/>
</dbReference>
<feature type="active site" description="Proton acceptor" evidence="14">
    <location>
        <position position="465"/>
    </location>
</feature>
<dbReference type="STRING" id="1173061.A0A0J9XHF1"/>